<dbReference type="Proteomes" id="UP001207654">
    <property type="component" value="Unassembled WGS sequence"/>
</dbReference>
<dbReference type="InterPro" id="IPR022657">
    <property type="entry name" value="De-COase2_CS"/>
</dbReference>
<dbReference type="PRINTS" id="PR01179">
    <property type="entry name" value="ODADCRBXLASE"/>
</dbReference>
<name>A0ABT4ACX1_9BACT</name>
<gene>
    <name evidence="4" type="ORF">OV287_34175</name>
</gene>
<comment type="caution">
    <text evidence="4">The sequence shown here is derived from an EMBL/GenBank/DDBJ whole genome shotgun (WGS) entry which is preliminary data.</text>
</comment>
<dbReference type="Gene3D" id="2.40.37.10">
    <property type="entry name" value="Lyase, Ornithine Decarboxylase, Chain A, domain 1"/>
    <property type="match status" value="1"/>
</dbReference>
<sequence length="396" mass="44132">MERIKARIDEHLQRDGARPFCAFLYDLKQLKEHVSRTIALLPPRCRYFYAIKANSDAALLRALAPIVHGFEVASLGEVRKVRAVTETSPILFGGPGKTDEEIAGAIHHRVSLLHVESLNELRRVERIAASHGTVMELLLRVNLRGPLPVGTLQMAGRPTQFGMDEADVPAAILQAQASPHLRLRGFHFHSLSNNLEVEEHLGMVEHYARRVRQWSEEFHLAVDCVNMGGGIGVNYGDLQAQFDMSAFAAKLPARLEPLPSERVSVLFECGRYSVASCGYYAAEVLDVREIRGKTFAVIAGGLHHFLLPGAWKHSHPVALLPVERWAYPFERPECVNRPVTIVGKMDSPKDILAQDVMLPRVRVGDVLAFPYAGAYGWVISAHDFSSLPHPEHLYLE</sequence>
<dbReference type="PANTHER" id="PTHR43727:SF2">
    <property type="entry name" value="GROUP IV DECARBOXYLASE"/>
    <property type="match status" value="1"/>
</dbReference>
<comment type="cofactor">
    <cofactor evidence="1">
        <name>pyridoxal 5'-phosphate</name>
        <dbReference type="ChEBI" id="CHEBI:597326"/>
    </cofactor>
</comment>
<evidence type="ECO:0000313" key="5">
    <source>
        <dbReference type="Proteomes" id="UP001207654"/>
    </source>
</evidence>
<protein>
    <submittedName>
        <fullName evidence="4">Type III PLP-dependent enzyme</fullName>
    </submittedName>
</protein>
<evidence type="ECO:0000313" key="4">
    <source>
        <dbReference type="EMBL" id="MCY1079518.1"/>
    </source>
</evidence>
<dbReference type="RefSeq" id="WP_267538233.1">
    <property type="nucleotide sequence ID" value="NZ_JAPNKA010000001.1"/>
</dbReference>
<keyword evidence="5" id="KW-1185">Reference proteome</keyword>
<dbReference type="InterPro" id="IPR002433">
    <property type="entry name" value="Orn_de-COase"/>
</dbReference>
<dbReference type="EMBL" id="JAPNKA010000001">
    <property type="protein sequence ID" value="MCY1079518.1"/>
    <property type="molecule type" value="Genomic_DNA"/>
</dbReference>
<dbReference type="Pfam" id="PF02784">
    <property type="entry name" value="Orn_Arg_deC_N"/>
    <property type="match status" value="1"/>
</dbReference>
<organism evidence="4 5">
    <name type="scientific">Archangium lansingense</name>
    <dbReference type="NCBI Taxonomy" id="2995310"/>
    <lineage>
        <taxon>Bacteria</taxon>
        <taxon>Pseudomonadati</taxon>
        <taxon>Myxococcota</taxon>
        <taxon>Myxococcia</taxon>
        <taxon>Myxococcales</taxon>
        <taxon>Cystobacterineae</taxon>
        <taxon>Archangiaceae</taxon>
        <taxon>Archangium</taxon>
    </lineage>
</organism>
<dbReference type="InterPro" id="IPR022644">
    <property type="entry name" value="De-COase2_N"/>
</dbReference>
<dbReference type="InterPro" id="IPR009006">
    <property type="entry name" value="Ala_racemase/Decarboxylase_C"/>
</dbReference>
<accession>A0ABT4ACX1</accession>
<dbReference type="SUPFAM" id="SSF50621">
    <property type="entry name" value="Alanine racemase C-terminal domain-like"/>
    <property type="match status" value="1"/>
</dbReference>
<dbReference type="InterPro" id="IPR029066">
    <property type="entry name" value="PLP-binding_barrel"/>
</dbReference>
<dbReference type="PROSITE" id="PS00879">
    <property type="entry name" value="ODR_DC_2_2"/>
    <property type="match status" value="1"/>
</dbReference>
<dbReference type="InterPro" id="IPR000183">
    <property type="entry name" value="Orn/DAP/Arg_de-COase"/>
</dbReference>
<dbReference type="Gene3D" id="3.20.20.10">
    <property type="entry name" value="Alanine racemase"/>
    <property type="match status" value="1"/>
</dbReference>
<reference evidence="4 5" key="1">
    <citation type="submission" date="2022-11" db="EMBL/GenBank/DDBJ databases">
        <title>Minimal conservation of predation-associated metabolite biosynthetic gene clusters underscores biosynthetic potential of Myxococcota including descriptions for ten novel species: Archangium lansinium sp. nov., Myxococcus landrumus sp. nov., Nannocystis bai.</title>
        <authorList>
            <person name="Ahearne A."/>
            <person name="Stevens C."/>
            <person name="Phillips K."/>
        </authorList>
    </citation>
    <scope>NUCLEOTIDE SEQUENCE [LARGE SCALE GENOMIC DNA]</scope>
    <source>
        <strain evidence="4 5">MIWBW</strain>
    </source>
</reference>
<proteinExistence type="predicted"/>
<dbReference type="CDD" id="cd06843">
    <property type="entry name" value="PLPDE_III_PvsE_like"/>
    <property type="match status" value="1"/>
</dbReference>
<dbReference type="SUPFAM" id="SSF51419">
    <property type="entry name" value="PLP-binding barrel"/>
    <property type="match status" value="1"/>
</dbReference>
<dbReference type="PANTHER" id="PTHR43727">
    <property type="entry name" value="DIAMINOPIMELATE DECARBOXYLASE"/>
    <property type="match status" value="1"/>
</dbReference>
<evidence type="ECO:0000259" key="3">
    <source>
        <dbReference type="Pfam" id="PF02784"/>
    </source>
</evidence>
<evidence type="ECO:0000256" key="2">
    <source>
        <dbReference type="ARBA" id="ARBA00022898"/>
    </source>
</evidence>
<keyword evidence="2" id="KW-0663">Pyridoxal phosphate</keyword>
<feature type="domain" description="Orn/DAP/Arg decarboxylase 2 N-terminal" evidence="3">
    <location>
        <begin position="28"/>
        <end position="275"/>
    </location>
</feature>
<evidence type="ECO:0000256" key="1">
    <source>
        <dbReference type="ARBA" id="ARBA00001933"/>
    </source>
</evidence>
<dbReference type="PRINTS" id="PR01182">
    <property type="entry name" value="ORNDCRBXLASE"/>
</dbReference>